<dbReference type="SUPFAM" id="SSF53335">
    <property type="entry name" value="S-adenosyl-L-methionine-dependent methyltransferases"/>
    <property type="match status" value="1"/>
</dbReference>
<sequence length="229" mass="26318">MMTSECDKNAENWEAIYRQKKAGNYLIYPSEHLVSLFFQNKAAITLSGKCLDFGFGSANNSEFLIQQMQELYGIEIAESSLISAKNRLAKYTNFNPENFKLIAKEHDFNHNFFDLIVAWQMLYYNDMANLELTIAKLADYLKPGGILICTLITNNDVKVRHANRVAADTYEIDHRIPHQEGCKVFSPKNKDDFLALFQAFNVIDVGYYERTSFLAENSTSEYYLIAKKP</sequence>
<organism evidence="1 2">
    <name type="scientific">Solimicrobium silvestre</name>
    <dbReference type="NCBI Taxonomy" id="2099400"/>
    <lineage>
        <taxon>Bacteria</taxon>
        <taxon>Pseudomonadati</taxon>
        <taxon>Pseudomonadota</taxon>
        <taxon>Betaproteobacteria</taxon>
        <taxon>Burkholderiales</taxon>
        <taxon>Oxalobacteraceae</taxon>
        <taxon>Solimicrobium</taxon>
    </lineage>
</organism>
<keyword evidence="1" id="KW-0489">Methyltransferase</keyword>
<dbReference type="Gene3D" id="3.40.50.150">
    <property type="entry name" value="Vaccinia Virus protein VP39"/>
    <property type="match status" value="1"/>
</dbReference>
<comment type="caution">
    <text evidence="1">The sequence shown here is derived from an EMBL/GenBank/DDBJ whole genome shotgun (WGS) entry which is preliminary data.</text>
</comment>
<dbReference type="GO" id="GO:0032259">
    <property type="term" value="P:methylation"/>
    <property type="evidence" value="ECO:0007669"/>
    <property type="project" value="UniProtKB-KW"/>
</dbReference>
<name>A0A2S9GUT7_9BURK</name>
<evidence type="ECO:0000313" key="2">
    <source>
        <dbReference type="Proteomes" id="UP000237839"/>
    </source>
</evidence>
<dbReference type="EMBL" id="PUGF01000022">
    <property type="protein sequence ID" value="PRC91479.1"/>
    <property type="molecule type" value="Genomic_DNA"/>
</dbReference>
<keyword evidence="1" id="KW-0808">Transferase</keyword>
<gene>
    <name evidence="1" type="ORF">S2091_3757</name>
</gene>
<dbReference type="OrthoDB" id="8592889at2"/>
<dbReference type="AlphaFoldDB" id="A0A2S9GUT7"/>
<dbReference type="RefSeq" id="WP_105533507.1">
    <property type="nucleotide sequence ID" value="NZ_PUGF01000022.1"/>
</dbReference>
<reference evidence="1 2" key="1">
    <citation type="submission" date="2018-02" db="EMBL/GenBank/DDBJ databases">
        <title>Solimicrobium silvestre gen. nov., sp. nov., isolated from alpine forest soil.</title>
        <authorList>
            <person name="Margesin R."/>
            <person name="Albuquerque L."/>
            <person name="Zhang D.-C."/>
            <person name="Froufe H.J.C."/>
            <person name="Severino R."/>
            <person name="Roxo I."/>
            <person name="Egas C."/>
            <person name="Da Costa M.S."/>
        </authorList>
    </citation>
    <scope>NUCLEOTIDE SEQUENCE [LARGE SCALE GENOMIC DNA]</scope>
    <source>
        <strain evidence="1 2">S20-91</strain>
    </source>
</reference>
<dbReference type="InterPro" id="IPR029063">
    <property type="entry name" value="SAM-dependent_MTases_sf"/>
</dbReference>
<accession>A0A2S9GUT7</accession>
<dbReference type="GO" id="GO:0008168">
    <property type="term" value="F:methyltransferase activity"/>
    <property type="evidence" value="ECO:0007669"/>
    <property type="project" value="UniProtKB-KW"/>
</dbReference>
<evidence type="ECO:0000313" key="1">
    <source>
        <dbReference type="EMBL" id="PRC91479.1"/>
    </source>
</evidence>
<dbReference type="Pfam" id="PF13489">
    <property type="entry name" value="Methyltransf_23"/>
    <property type="match status" value="1"/>
</dbReference>
<keyword evidence="2" id="KW-1185">Reference proteome</keyword>
<dbReference type="CDD" id="cd02440">
    <property type="entry name" value="AdoMet_MTases"/>
    <property type="match status" value="1"/>
</dbReference>
<proteinExistence type="predicted"/>
<dbReference type="Proteomes" id="UP000237839">
    <property type="component" value="Unassembled WGS sequence"/>
</dbReference>
<protein>
    <submittedName>
        <fullName evidence="1">Methyltransferase domain</fullName>
    </submittedName>
</protein>